<name>A0A1B7NBC1_9AGAM</name>
<feature type="compositionally biased region" description="Basic and acidic residues" evidence="1">
    <location>
        <begin position="7"/>
        <end position="22"/>
    </location>
</feature>
<protein>
    <submittedName>
        <fullName evidence="2">Uncharacterized protein</fullName>
    </submittedName>
</protein>
<keyword evidence="3" id="KW-1185">Reference proteome</keyword>
<proteinExistence type="predicted"/>
<accession>A0A1B7NBC1</accession>
<dbReference type="Proteomes" id="UP000092154">
    <property type="component" value="Unassembled WGS sequence"/>
</dbReference>
<feature type="region of interest" description="Disordered" evidence="1">
    <location>
        <begin position="1"/>
        <end position="39"/>
    </location>
</feature>
<dbReference type="EMBL" id="KV448162">
    <property type="protein sequence ID" value="OAX42181.1"/>
    <property type="molecule type" value="Genomic_DNA"/>
</dbReference>
<dbReference type="InParanoid" id="A0A1B7NBC1"/>
<evidence type="ECO:0000313" key="3">
    <source>
        <dbReference type="Proteomes" id="UP000092154"/>
    </source>
</evidence>
<evidence type="ECO:0000256" key="1">
    <source>
        <dbReference type="SAM" id="MobiDB-lite"/>
    </source>
</evidence>
<dbReference type="AlphaFoldDB" id="A0A1B7NBC1"/>
<reference evidence="2 3" key="1">
    <citation type="submission" date="2016-06" db="EMBL/GenBank/DDBJ databases">
        <title>Comparative genomics of the ectomycorrhizal sister species Rhizopogon vinicolor and Rhizopogon vesiculosus (Basidiomycota: Boletales) reveals a divergence of the mating type B locus.</title>
        <authorList>
            <consortium name="DOE Joint Genome Institute"/>
            <person name="Mujic A.B."/>
            <person name="Kuo A."/>
            <person name="Tritt A."/>
            <person name="Lipzen A."/>
            <person name="Chen C."/>
            <person name="Johnson J."/>
            <person name="Sharma A."/>
            <person name="Barry K."/>
            <person name="Grigoriev I.V."/>
            <person name="Spatafora J.W."/>
        </authorList>
    </citation>
    <scope>NUCLEOTIDE SEQUENCE [LARGE SCALE GENOMIC DNA]</scope>
    <source>
        <strain evidence="2 3">AM-OR11-026</strain>
    </source>
</reference>
<gene>
    <name evidence="2" type="ORF">K503DRAFT_767002</name>
</gene>
<evidence type="ECO:0000313" key="2">
    <source>
        <dbReference type="EMBL" id="OAX42181.1"/>
    </source>
</evidence>
<organism evidence="2 3">
    <name type="scientific">Rhizopogon vinicolor AM-OR11-026</name>
    <dbReference type="NCBI Taxonomy" id="1314800"/>
    <lineage>
        <taxon>Eukaryota</taxon>
        <taxon>Fungi</taxon>
        <taxon>Dikarya</taxon>
        <taxon>Basidiomycota</taxon>
        <taxon>Agaricomycotina</taxon>
        <taxon>Agaricomycetes</taxon>
        <taxon>Agaricomycetidae</taxon>
        <taxon>Boletales</taxon>
        <taxon>Suillineae</taxon>
        <taxon>Rhizopogonaceae</taxon>
        <taxon>Rhizopogon</taxon>
    </lineage>
</organism>
<sequence length="101" mass="11787">MWNLSMRRSDEDDSSERTELHNKHIHRPPCGLVDTHSTSTSVPETAEKALYLLEVARADLEVCHLEKDLAERLLHQLRMREHYLKLQADKAKRNLGLRNSM</sequence>
<dbReference type="OrthoDB" id="2695934at2759"/>